<evidence type="ECO:0000313" key="9">
    <source>
        <dbReference type="Proteomes" id="UP000031443"/>
    </source>
</evidence>
<feature type="transmembrane region" description="Helical" evidence="7">
    <location>
        <begin position="152"/>
        <end position="171"/>
    </location>
</feature>
<dbReference type="AlphaFoldDB" id="M7B5V0"/>
<accession>M7B5V0</accession>
<proteinExistence type="inferred from homology"/>
<evidence type="ECO:0000256" key="2">
    <source>
        <dbReference type="ARBA" id="ARBA00006948"/>
    </source>
</evidence>
<evidence type="ECO:0000256" key="4">
    <source>
        <dbReference type="ARBA" id="ARBA00022989"/>
    </source>
</evidence>
<sequence length="530" mass="60649">MANFKGHALPGSFFLLFGLWWSVKYPLRYFSEKVNKKSHRNHCFQRLDVIEGVVKIIFALIGMLAEQFVPDGPHLYLYSGEERGWVKLMNWQHTTMYLFYGLSGVVDVLTYSPLKVPLGLDRLMLSVAVFVEGFLFYYHVLHRPMLDQHIHSLLLIAVFGGAFSILLEVFLRDSIVLELFRASLTILQGTWFWQIGFVLFPPRGGPAWNEDDHDNIMFVTMCFFWHYAAAILIMIANYALTYWFCTAAYHQSMKSLPGPGIQQVGSVMSSFKGNALRGTFFLVFGLGWSVKYPLKYLSRTLNADSQASRWIQKLDILEGAAKAFLAVAGMLAEQFVPDGPHMGLYSGETHSWENLNNWQYTTMYLFYGLSGIVDVLSYSPLKLSLGLDRLLLSVAMFTEGFLFCFHDYSNTALDQHLHSLLLIAIFGGALCALMEVFLRDHTILEFFRTSFFILQGSWFWQIGFLLYPPWGGPAWDRTDHGNIMFITMCFSWHYVGALLLVATNYAIVYWYVVRLGWGRIVGCAYITEIS</sequence>
<name>M7B5V0_CHEMY</name>
<evidence type="ECO:0000256" key="5">
    <source>
        <dbReference type="ARBA" id="ARBA00023136"/>
    </source>
</evidence>
<keyword evidence="5 7" id="KW-0472">Membrane</keyword>
<dbReference type="InterPro" id="IPR042127">
    <property type="entry name" value="TMEM45"/>
</dbReference>
<feature type="transmembrane region" description="Helical" evidence="7">
    <location>
        <begin position="224"/>
        <end position="245"/>
    </location>
</feature>
<protein>
    <recommendedName>
        <fullName evidence="6">Transmembrane protein 45B</fullName>
    </recommendedName>
</protein>
<feature type="transmembrane region" description="Helical" evidence="7">
    <location>
        <begin position="490"/>
        <end position="512"/>
    </location>
</feature>
<comment type="subcellular location">
    <subcellularLocation>
        <location evidence="1">Membrane</location>
        <topology evidence="1">Multi-pass membrane protein</topology>
    </subcellularLocation>
</comment>
<keyword evidence="9" id="KW-1185">Reference proteome</keyword>
<comment type="similarity">
    <text evidence="2">Belongs to the TMEM45 family.</text>
</comment>
<evidence type="ECO:0000256" key="1">
    <source>
        <dbReference type="ARBA" id="ARBA00004141"/>
    </source>
</evidence>
<dbReference type="eggNOG" id="ENOG502QU0J">
    <property type="taxonomic scope" value="Eukaryota"/>
</dbReference>
<dbReference type="InterPro" id="IPR006904">
    <property type="entry name" value="DUF716"/>
</dbReference>
<dbReference type="Proteomes" id="UP000031443">
    <property type="component" value="Unassembled WGS sequence"/>
</dbReference>
<feature type="transmembrane region" description="Helical" evidence="7">
    <location>
        <begin position="183"/>
        <end position="204"/>
    </location>
</feature>
<keyword evidence="4 7" id="KW-1133">Transmembrane helix</keyword>
<evidence type="ECO:0000256" key="3">
    <source>
        <dbReference type="ARBA" id="ARBA00022692"/>
    </source>
</evidence>
<gene>
    <name evidence="8" type="ORF">UY3_15380</name>
</gene>
<evidence type="ECO:0000256" key="6">
    <source>
        <dbReference type="ARBA" id="ARBA00039264"/>
    </source>
</evidence>
<organism evidence="8 9">
    <name type="scientific">Chelonia mydas</name>
    <name type="common">Green sea-turtle</name>
    <name type="synonym">Chelonia agassizi</name>
    <dbReference type="NCBI Taxonomy" id="8469"/>
    <lineage>
        <taxon>Eukaryota</taxon>
        <taxon>Metazoa</taxon>
        <taxon>Chordata</taxon>
        <taxon>Craniata</taxon>
        <taxon>Vertebrata</taxon>
        <taxon>Euteleostomi</taxon>
        <taxon>Archelosauria</taxon>
        <taxon>Testudinata</taxon>
        <taxon>Testudines</taxon>
        <taxon>Cryptodira</taxon>
        <taxon>Durocryptodira</taxon>
        <taxon>Americhelydia</taxon>
        <taxon>Chelonioidea</taxon>
        <taxon>Cheloniidae</taxon>
        <taxon>Chelonia</taxon>
    </lineage>
</organism>
<feature type="transmembrane region" description="Helical" evidence="7">
    <location>
        <begin position="450"/>
        <end position="470"/>
    </location>
</feature>
<keyword evidence="3 7" id="KW-0812">Transmembrane</keyword>
<feature type="transmembrane region" description="Helical" evidence="7">
    <location>
        <begin position="6"/>
        <end position="27"/>
    </location>
</feature>
<dbReference type="EMBL" id="KB569226">
    <property type="protein sequence ID" value="EMP27538.1"/>
    <property type="molecule type" value="Genomic_DNA"/>
</dbReference>
<feature type="transmembrane region" description="Helical" evidence="7">
    <location>
        <begin position="123"/>
        <end position="140"/>
    </location>
</feature>
<evidence type="ECO:0000256" key="7">
    <source>
        <dbReference type="SAM" id="Phobius"/>
    </source>
</evidence>
<dbReference type="PANTHER" id="PTHR16007:SF59">
    <property type="entry name" value="TRANSMEMBRANE PROTEIN 45B"/>
    <property type="match status" value="1"/>
</dbReference>
<reference evidence="9" key="1">
    <citation type="journal article" date="2013" name="Nat. Genet.">
        <title>The draft genomes of soft-shell turtle and green sea turtle yield insights into the development and evolution of the turtle-specific body plan.</title>
        <authorList>
            <person name="Wang Z."/>
            <person name="Pascual-Anaya J."/>
            <person name="Zadissa A."/>
            <person name="Li W."/>
            <person name="Niimura Y."/>
            <person name="Huang Z."/>
            <person name="Li C."/>
            <person name="White S."/>
            <person name="Xiong Z."/>
            <person name="Fang D."/>
            <person name="Wang B."/>
            <person name="Ming Y."/>
            <person name="Chen Y."/>
            <person name="Zheng Y."/>
            <person name="Kuraku S."/>
            <person name="Pignatelli M."/>
            <person name="Herrero J."/>
            <person name="Beal K."/>
            <person name="Nozawa M."/>
            <person name="Li Q."/>
            <person name="Wang J."/>
            <person name="Zhang H."/>
            <person name="Yu L."/>
            <person name="Shigenobu S."/>
            <person name="Wang J."/>
            <person name="Liu J."/>
            <person name="Flicek P."/>
            <person name="Searle S."/>
            <person name="Wang J."/>
            <person name="Kuratani S."/>
            <person name="Yin Y."/>
            <person name="Aken B."/>
            <person name="Zhang G."/>
            <person name="Irie N."/>
        </authorList>
    </citation>
    <scope>NUCLEOTIDE SEQUENCE [LARGE SCALE GENOMIC DNA]</scope>
</reference>
<feature type="transmembrane region" description="Helical" evidence="7">
    <location>
        <begin position="89"/>
        <end position="111"/>
    </location>
</feature>
<feature type="transmembrane region" description="Helical" evidence="7">
    <location>
        <begin position="48"/>
        <end position="69"/>
    </location>
</feature>
<dbReference type="PANTHER" id="PTHR16007">
    <property type="entry name" value="EPIDIDYMAL MEMBRANE PROTEIN E9-RELATED"/>
    <property type="match status" value="1"/>
</dbReference>
<dbReference type="Pfam" id="PF04819">
    <property type="entry name" value="DUF716"/>
    <property type="match status" value="2"/>
</dbReference>
<evidence type="ECO:0000313" key="8">
    <source>
        <dbReference type="EMBL" id="EMP27538.1"/>
    </source>
</evidence>
<feature type="transmembrane region" description="Helical" evidence="7">
    <location>
        <begin position="420"/>
        <end position="438"/>
    </location>
</feature>
<feature type="transmembrane region" description="Helical" evidence="7">
    <location>
        <begin position="358"/>
        <end position="378"/>
    </location>
</feature>
<dbReference type="GO" id="GO:0016020">
    <property type="term" value="C:membrane"/>
    <property type="evidence" value="ECO:0007669"/>
    <property type="project" value="UniProtKB-SubCell"/>
</dbReference>